<keyword evidence="3" id="KW-1133">Transmembrane helix</keyword>
<evidence type="ECO:0000259" key="4">
    <source>
        <dbReference type="PROSITE" id="PS50887"/>
    </source>
</evidence>
<dbReference type="RefSeq" id="WP_087573458.1">
    <property type="nucleotide sequence ID" value="NZ_KM017071.1"/>
</dbReference>
<feature type="transmembrane region" description="Helical" evidence="3">
    <location>
        <begin position="22"/>
        <end position="52"/>
    </location>
</feature>
<evidence type="ECO:0000256" key="1">
    <source>
        <dbReference type="ARBA" id="ARBA00012528"/>
    </source>
</evidence>
<dbReference type="InterPro" id="IPR000160">
    <property type="entry name" value="GGDEF_dom"/>
</dbReference>
<sequence>MNSLLPGGRLAGRLEALPREQIWLGITAALASIASLDCILPIAGFASLYIPVICGACWGLGARAGYLVAAIAALLSVTPALAVSAVAPDIVAMRTAIRIAIFLFLAATIASFRRSYDRELFLADRDRMTGTLNKEVFHRRCNRSIQDAAHSRHTLLLIILDLDDFKAVNNHGGHQAGDEVIRHFAEGASAIMRREDLIGRIGGDEFSLLVRVPSVAEGWTFARNVHKRLSAVLAESRYPVTCSMGALLIPGDLPRNASELMHAADLAMYRAKKAGKNAVEIARADVSRGDASVPLTSPTWKGTI</sequence>
<protein>
    <recommendedName>
        <fullName evidence="1">diguanylate cyclase</fullName>
        <ecNumber evidence="1">2.7.7.65</ecNumber>
    </recommendedName>
</protein>
<dbReference type="PANTHER" id="PTHR45138">
    <property type="entry name" value="REGULATORY COMPONENTS OF SENSORY TRANSDUCTION SYSTEM"/>
    <property type="match status" value="1"/>
</dbReference>
<geneLocation type="plasmid" evidence="5">
    <name>pJE1</name>
</geneLocation>
<dbReference type="CDD" id="cd01949">
    <property type="entry name" value="GGDEF"/>
    <property type="match status" value="1"/>
</dbReference>
<dbReference type="InterPro" id="IPR043128">
    <property type="entry name" value="Rev_trsase/Diguanyl_cyclase"/>
</dbReference>
<keyword evidence="3" id="KW-0812">Transmembrane</keyword>
<dbReference type="EMBL" id="KM017071">
    <property type="protein sequence ID" value="AJW29637.1"/>
    <property type="molecule type" value="Genomic_DNA"/>
</dbReference>
<feature type="transmembrane region" description="Helical" evidence="3">
    <location>
        <begin position="91"/>
        <end position="112"/>
    </location>
</feature>
<organism evidence="5">
    <name type="scientific">Sphingomonas sp. JE1</name>
    <dbReference type="NCBI Taxonomy" id="1628059"/>
    <lineage>
        <taxon>Bacteria</taxon>
        <taxon>Pseudomonadati</taxon>
        <taxon>Pseudomonadota</taxon>
        <taxon>Alphaproteobacteria</taxon>
        <taxon>Sphingomonadales</taxon>
        <taxon>Sphingomonadaceae</taxon>
        <taxon>Sphingomonas</taxon>
    </lineage>
</organism>
<keyword evidence="5" id="KW-0614">Plasmid</keyword>
<feature type="domain" description="GGDEF" evidence="4">
    <location>
        <begin position="153"/>
        <end position="284"/>
    </location>
</feature>
<evidence type="ECO:0000256" key="2">
    <source>
        <dbReference type="ARBA" id="ARBA00034247"/>
    </source>
</evidence>
<feature type="transmembrane region" description="Helical" evidence="3">
    <location>
        <begin position="64"/>
        <end position="85"/>
    </location>
</feature>
<gene>
    <name evidence="5" type="ORF">pJE1_215</name>
</gene>
<dbReference type="Gene3D" id="3.30.70.270">
    <property type="match status" value="1"/>
</dbReference>
<dbReference type="InterPro" id="IPR029787">
    <property type="entry name" value="Nucleotide_cyclase"/>
</dbReference>
<dbReference type="SUPFAM" id="SSF55073">
    <property type="entry name" value="Nucleotide cyclase"/>
    <property type="match status" value="1"/>
</dbReference>
<dbReference type="Pfam" id="PF00990">
    <property type="entry name" value="GGDEF"/>
    <property type="match status" value="1"/>
</dbReference>
<comment type="catalytic activity">
    <reaction evidence="2">
        <text>2 GTP = 3',3'-c-di-GMP + 2 diphosphate</text>
        <dbReference type="Rhea" id="RHEA:24898"/>
        <dbReference type="ChEBI" id="CHEBI:33019"/>
        <dbReference type="ChEBI" id="CHEBI:37565"/>
        <dbReference type="ChEBI" id="CHEBI:58805"/>
        <dbReference type="EC" id="2.7.7.65"/>
    </reaction>
</comment>
<name>A0A0D4ZZG0_9SPHN</name>
<proteinExistence type="predicted"/>
<dbReference type="NCBIfam" id="TIGR00254">
    <property type="entry name" value="GGDEF"/>
    <property type="match status" value="1"/>
</dbReference>
<evidence type="ECO:0000313" key="5">
    <source>
        <dbReference type="EMBL" id="AJW29637.1"/>
    </source>
</evidence>
<dbReference type="AlphaFoldDB" id="A0A0D4ZZG0"/>
<dbReference type="EC" id="2.7.7.65" evidence="1"/>
<reference evidence="5" key="1">
    <citation type="submission" date="2014-06" db="EMBL/GenBank/DDBJ databases">
        <title>Molecular and ecological studies on carbamate pesticide degrading bacteria isolated from agricultural soils.</title>
        <authorList>
            <person name="Kim D.-U."/>
            <person name="Ka J.-O."/>
        </authorList>
    </citation>
    <scope>NUCLEOTIDE SEQUENCE</scope>
    <source>
        <strain evidence="5">JE1</strain>
        <plasmid evidence="5">pJE1</plasmid>
    </source>
</reference>
<dbReference type="SMART" id="SM00267">
    <property type="entry name" value="GGDEF"/>
    <property type="match status" value="1"/>
</dbReference>
<dbReference type="InterPro" id="IPR050469">
    <property type="entry name" value="Diguanylate_Cyclase"/>
</dbReference>
<dbReference type="PROSITE" id="PS50887">
    <property type="entry name" value="GGDEF"/>
    <property type="match status" value="1"/>
</dbReference>
<dbReference type="PANTHER" id="PTHR45138:SF9">
    <property type="entry name" value="DIGUANYLATE CYCLASE DGCM-RELATED"/>
    <property type="match status" value="1"/>
</dbReference>
<accession>A0A0D4ZZG0</accession>
<keyword evidence="3" id="KW-0472">Membrane</keyword>
<evidence type="ECO:0000256" key="3">
    <source>
        <dbReference type="SAM" id="Phobius"/>
    </source>
</evidence>
<dbReference type="GO" id="GO:0052621">
    <property type="term" value="F:diguanylate cyclase activity"/>
    <property type="evidence" value="ECO:0007669"/>
    <property type="project" value="UniProtKB-EC"/>
</dbReference>